<dbReference type="GeneID" id="67024737"/>
<proteinExistence type="predicted"/>
<organism evidence="1 2">
    <name type="scientific">Rhizoctonia solani</name>
    <dbReference type="NCBI Taxonomy" id="456999"/>
    <lineage>
        <taxon>Eukaryota</taxon>
        <taxon>Fungi</taxon>
        <taxon>Dikarya</taxon>
        <taxon>Basidiomycota</taxon>
        <taxon>Agaricomycotina</taxon>
        <taxon>Agaricomycetes</taxon>
        <taxon>Cantharellales</taxon>
        <taxon>Ceratobasidiaceae</taxon>
        <taxon>Rhizoctonia</taxon>
    </lineage>
</organism>
<dbReference type="Proteomes" id="UP000650533">
    <property type="component" value="Chromosome 3"/>
</dbReference>
<dbReference type="RefSeq" id="XP_043177770.1">
    <property type="nucleotide sequence ID" value="XM_043322274.1"/>
</dbReference>
<protein>
    <submittedName>
        <fullName evidence="1">Uncharacterized protein</fullName>
    </submittedName>
</protein>
<evidence type="ECO:0000313" key="2">
    <source>
        <dbReference type="Proteomes" id="UP000650533"/>
    </source>
</evidence>
<name>A0A8H8SUW9_9AGAM</name>
<evidence type="ECO:0000313" key="1">
    <source>
        <dbReference type="EMBL" id="QRW17533.1"/>
    </source>
</evidence>
<sequence length="171" mass="18993">MQHNCTQLTRLPIAGFPVNRYNSNNKAVGPLTLLPENALLPQLVDFAEVPFNYATRGLPSQEPSKQPKTAYLGYQNSNLFMAPEYTLLHTANKAGRFPAPSYAYSHKHDIAALMQQLSLVAIAQSADPISPRFGNNFIASVWEWPGEPNPVVNLGPPEWPTVPQQHMLLFL</sequence>
<dbReference type="KEGG" id="rsx:RhiXN_02457"/>
<dbReference type="EMBL" id="CP059660">
    <property type="protein sequence ID" value="QRW17533.1"/>
    <property type="molecule type" value="Genomic_DNA"/>
</dbReference>
<dbReference type="AlphaFoldDB" id="A0A8H8SUW9"/>
<reference evidence="1" key="1">
    <citation type="submission" date="2020-05" db="EMBL/GenBank/DDBJ databases">
        <title>Evolutionary and genomic comparisons of hybrid uninucleate and nonhybrid Rhizoctonia fungi.</title>
        <authorList>
            <person name="Li C."/>
            <person name="Chen X."/>
        </authorList>
    </citation>
    <scope>NUCLEOTIDE SEQUENCE</scope>
    <source>
        <strain evidence="1">AG-1 IA</strain>
    </source>
</reference>
<gene>
    <name evidence="1" type="ORF">RhiXN_02457</name>
</gene>
<accession>A0A8H8SUW9</accession>